<feature type="transmembrane region" description="Helical" evidence="13">
    <location>
        <begin position="191"/>
        <end position="211"/>
    </location>
</feature>
<evidence type="ECO:0000256" key="1">
    <source>
        <dbReference type="ARBA" id="ARBA00004232"/>
    </source>
</evidence>
<sequence>MSATAANGSSSRIGTMATPVRAIVSTISSRSTPTIPSASQSYEPPLKALFRHRLRFTLLHSIVATWFIESVWMWWQAGGSQTLGLLGSLTCPFSPWVLVRTLVSWATVALPATVLRKVFLTPNRSREASPRNIIKSSLTLKSTRIAAATYLTSAITALLIHIITVYTSEVYHRGDPKLTIFVRSKKHPHYLNGRLLFLILTQITTALAFTLRGAMADRFAYRWAFAFKTKDAFLPLTIAVSYVVSVVFTSLTIFAAATIFALARLSLPALYQIPFVSIFLRPFTAHFLKGPWTFSLLLNHYTVWSRAWLLGFSTFLNWEIADSLFENVVAGPTPLSSGAADPNTVLVSGLASTNRIFQFFAYSELRELSMDDSTSASTRRTALFGDPKSSLNLWGFFVRESLLLLGQDYQTFLRRGKPVPAPAAPPPPKPKIELDPKIVTPAPFLRQRVFKATAESPGLAALDALASDGPIAKVVDAGADATHVPELFRSVEKQVLASPAGEEGKKIANNALAVNNRLNAQLASLSHHLVTNVPDPLKDTFGRLTRWWSKERLSKVVEASLPFRELDVVVLDSLSHLVCASLTEDRYGIVQRDIPKILEAMVSFLVSVEEYQREMNALVKPPTGPLSDEETREMDALLVEVHKAQETLGYMADSLKESLARIVRTFGDKLLAFKFPPRIASTLQGFLDYS</sequence>
<dbReference type="PANTHER" id="PTHR13269:SF6">
    <property type="entry name" value="NUCLEOPORIN NDC1"/>
    <property type="match status" value="1"/>
</dbReference>
<dbReference type="PANTHER" id="PTHR13269">
    <property type="entry name" value="NUCLEOPORIN NDC1"/>
    <property type="match status" value="1"/>
</dbReference>
<dbReference type="GO" id="GO:0006999">
    <property type="term" value="P:nuclear pore organization"/>
    <property type="evidence" value="ECO:0007669"/>
    <property type="project" value="TreeGrafter"/>
</dbReference>
<keyword evidence="15" id="KW-1185">Reference proteome</keyword>
<keyword evidence="12" id="KW-0539">Nucleus</keyword>
<evidence type="ECO:0000256" key="10">
    <source>
        <dbReference type="ARBA" id="ARBA00023132"/>
    </source>
</evidence>
<organism evidence="14 15">
    <name type="scientific">Hebeloma cylindrosporum</name>
    <dbReference type="NCBI Taxonomy" id="76867"/>
    <lineage>
        <taxon>Eukaryota</taxon>
        <taxon>Fungi</taxon>
        <taxon>Dikarya</taxon>
        <taxon>Basidiomycota</taxon>
        <taxon>Agaricomycotina</taxon>
        <taxon>Agaricomycetes</taxon>
        <taxon>Agaricomycetidae</taxon>
        <taxon>Agaricales</taxon>
        <taxon>Agaricineae</taxon>
        <taxon>Hymenogastraceae</taxon>
        <taxon>Hebeloma</taxon>
    </lineage>
</organism>
<dbReference type="Pfam" id="PF09531">
    <property type="entry name" value="Ndc1_Nup"/>
    <property type="match status" value="1"/>
</dbReference>
<evidence type="ECO:0000256" key="3">
    <source>
        <dbReference type="ARBA" id="ARBA00005760"/>
    </source>
</evidence>
<evidence type="ECO:0000256" key="11">
    <source>
        <dbReference type="ARBA" id="ARBA00023136"/>
    </source>
</evidence>
<name>A0A0C3C2T6_HEBCY</name>
<dbReference type="InterPro" id="IPR019049">
    <property type="entry name" value="Nucleoporin_prot_Ndc1/Nup"/>
</dbReference>
<keyword evidence="4" id="KW-0813">Transport</keyword>
<keyword evidence="11 13" id="KW-0472">Membrane</keyword>
<evidence type="ECO:0000256" key="4">
    <source>
        <dbReference type="ARBA" id="ARBA00022448"/>
    </source>
</evidence>
<dbReference type="GO" id="GO:0031965">
    <property type="term" value="C:nuclear membrane"/>
    <property type="evidence" value="ECO:0007669"/>
    <property type="project" value="UniProtKB-SubCell"/>
</dbReference>
<evidence type="ECO:0000256" key="8">
    <source>
        <dbReference type="ARBA" id="ARBA00022989"/>
    </source>
</evidence>
<keyword evidence="10" id="KW-0906">Nuclear pore complex</keyword>
<dbReference type="STRING" id="686832.A0A0C3C2T6"/>
<evidence type="ECO:0000256" key="9">
    <source>
        <dbReference type="ARBA" id="ARBA00023010"/>
    </source>
</evidence>
<dbReference type="GO" id="GO:0030674">
    <property type="term" value="F:protein-macromolecule adaptor activity"/>
    <property type="evidence" value="ECO:0007669"/>
    <property type="project" value="TreeGrafter"/>
</dbReference>
<protein>
    <recommendedName>
        <fullName evidence="16">Nucleoporin NDC1</fullName>
    </recommendedName>
</protein>
<feature type="transmembrane region" description="Helical" evidence="13">
    <location>
        <begin position="232"/>
        <end position="263"/>
    </location>
</feature>
<reference evidence="15" key="2">
    <citation type="submission" date="2015-01" db="EMBL/GenBank/DDBJ databases">
        <title>Evolutionary Origins and Diversification of the Mycorrhizal Mutualists.</title>
        <authorList>
            <consortium name="DOE Joint Genome Institute"/>
            <consortium name="Mycorrhizal Genomics Consortium"/>
            <person name="Kohler A."/>
            <person name="Kuo A."/>
            <person name="Nagy L.G."/>
            <person name="Floudas D."/>
            <person name="Copeland A."/>
            <person name="Barry K.W."/>
            <person name="Cichocki N."/>
            <person name="Veneault-Fourrey C."/>
            <person name="LaButti K."/>
            <person name="Lindquist E.A."/>
            <person name="Lipzen A."/>
            <person name="Lundell T."/>
            <person name="Morin E."/>
            <person name="Murat C."/>
            <person name="Riley R."/>
            <person name="Ohm R."/>
            <person name="Sun H."/>
            <person name="Tunlid A."/>
            <person name="Henrissat B."/>
            <person name="Grigoriev I.V."/>
            <person name="Hibbett D.S."/>
            <person name="Martin F."/>
        </authorList>
    </citation>
    <scope>NUCLEOTIDE SEQUENCE [LARGE SCALE GENOMIC DNA]</scope>
    <source>
        <strain evidence="15">h7</strain>
    </source>
</reference>
<dbReference type="HOGENOM" id="CLU_026454_0_0_1"/>
<evidence type="ECO:0000313" key="14">
    <source>
        <dbReference type="EMBL" id="KIM38579.1"/>
    </source>
</evidence>
<proteinExistence type="inferred from homology"/>
<evidence type="ECO:0000256" key="12">
    <source>
        <dbReference type="ARBA" id="ARBA00023242"/>
    </source>
</evidence>
<accession>A0A0C3C2T6</accession>
<dbReference type="AlphaFoldDB" id="A0A0C3C2T6"/>
<evidence type="ECO:0008006" key="16">
    <source>
        <dbReference type="Google" id="ProtNLM"/>
    </source>
</evidence>
<dbReference type="GO" id="GO:0070762">
    <property type="term" value="C:nuclear pore transmembrane ring"/>
    <property type="evidence" value="ECO:0007669"/>
    <property type="project" value="TreeGrafter"/>
</dbReference>
<evidence type="ECO:0000256" key="13">
    <source>
        <dbReference type="SAM" id="Phobius"/>
    </source>
</evidence>
<keyword evidence="5 13" id="KW-0812">Transmembrane</keyword>
<dbReference type="GO" id="GO:0005816">
    <property type="term" value="C:spindle pole body"/>
    <property type="evidence" value="ECO:0007669"/>
    <property type="project" value="TreeGrafter"/>
</dbReference>
<keyword evidence="7" id="KW-0653">Protein transport</keyword>
<feature type="transmembrane region" description="Helical" evidence="13">
    <location>
        <begin position="145"/>
        <end position="166"/>
    </location>
</feature>
<feature type="transmembrane region" description="Helical" evidence="13">
    <location>
        <begin position="56"/>
        <end position="75"/>
    </location>
</feature>
<evidence type="ECO:0000256" key="6">
    <source>
        <dbReference type="ARBA" id="ARBA00022816"/>
    </source>
</evidence>
<dbReference type="OrthoDB" id="67850at2759"/>
<feature type="transmembrane region" description="Helical" evidence="13">
    <location>
        <begin position="95"/>
        <end position="115"/>
    </location>
</feature>
<keyword evidence="6" id="KW-0509">mRNA transport</keyword>
<keyword evidence="8 13" id="KW-1133">Transmembrane helix</keyword>
<comment type="subcellular location">
    <subcellularLocation>
        <location evidence="1">Nucleus membrane</location>
        <topology evidence="1">Multi-pass membrane protein</topology>
    </subcellularLocation>
    <subcellularLocation>
        <location evidence="2">Nucleus</location>
        <location evidence="2">Nuclear pore complex</location>
    </subcellularLocation>
</comment>
<gene>
    <name evidence="14" type="ORF">M413DRAFT_447788</name>
</gene>
<reference evidence="14 15" key="1">
    <citation type="submission" date="2014-04" db="EMBL/GenBank/DDBJ databases">
        <authorList>
            <consortium name="DOE Joint Genome Institute"/>
            <person name="Kuo A."/>
            <person name="Gay G."/>
            <person name="Dore J."/>
            <person name="Kohler A."/>
            <person name="Nagy L.G."/>
            <person name="Floudas D."/>
            <person name="Copeland A."/>
            <person name="Barry K.W."/>
            <person name="Cichocki N."/>
            <person name="Veneault-Fourrey C."/>
            <person name="LaButti K."/>
            <person name="Lindquist E.A."/>
            <person name="Lipzen A."/>
            <person name="Lundell T."/>
            <person name="Morin E."/>
            <person name="Murat C."/>
            <person name="Sun H."/>
            <person name="Tunlid A."/>
            <person name="Henrissat B."/>
            <person name="Grigoriev I.V."/>
            <person name="Hibbett D.S."/>
            <person name="Martin F."/>
            <person name="Nordberg H.P."/>
            <person name="Cantor M.N."/>
            <person name="Hua S.X."/>
        </authorList>
    </citation>
    <scope>NUCLEOTIDE SEQUENCE [LARGE SCALE GENOMIC DNA]</scope>
    <source>
        <strain evidence="15">h7</strain>
    </source>
</reference>
<dbReference type="EMBL" id="KN831790">
    <property type="protein sequence ID" value="KIM38579.1"/>
    <property type="molecule type" value="Genomic_DNA"/>
</dbReference>
<dbReference type="GO" id="GO:0015031">
    <property type="term" value="P:protein transport"/>
    <property type="evidence" value="ECO:0007669"/>
    <property type="project" value="UniProtKB-KW"/>
</dbReference>
<dbReference type="GO" id="GO:0070631">
    <property type="term" value="P:spindle pole body localization"/>
    <property type="evidence" value="ECO:0007669"/>
    <property type="project" value="TreeGrafter"/>
</dbReference>
<evidence type="ECO:0000313" key="15">
    <source>
        <dbReference type="Proteomes" id="UP000053424"/>
    </source>
</evidence>
<evidence type="ECO:0000256" key="2">
    <source>
        <dbReference type="ARBA" id="ARBA00004567"/>
    </source>
</evidence>
<dbReference type="GO" id="GO:0051028">
    <property type="term" value="P:mRNA transport"/>
    <property type="evidence" value="ECO:0007669"/>
    <property type="project" value="UniProtKB-KW"/>
</dbReference>
<dbReference type="Proteomes" id="UP000053424">
    <property type="component" value="Unassembled WGS sequence"/>
</dbReference>
<evidence type="ECO:0000256" key="5">
    <source>
        <dbReference type="ARBA" id="ARBA00022692"/>
    </source>
</evidence>
<keyword evidence="9" id="KW-0811">Translocation</keyword>
<evidence type="ECO:0000256" key="7">
    <source>
        <dbReference type="ARBA" id="ARBA00022927"/>
    </source>
</evidence>
<comment type="similarity">
    <text evidence="3">Belongs to the NDC1 family.</text>
</comment>